<evidence type="ECO:0000313" key="2">
    <source>
        <dbReference type="Proteomes" id="UP001597509"/>
    </source>
</evidence>
<keyword evidence="2" id="KW-1185">Reference proteome</keyword>
<dbReference type="Proteomes" id="UP001597509">
    <property type="component" value="Unassembled WGS sequence"/>
</dbReference>
<protein>
    <recommendedName>
        <fullName evidence="3">DUF4397 domain-containing protein</fullName>
    </recommendedName>
</protein>
<comment type="caution">
    <text evidence="1">The sequence shown here is derived from an EMBL/GenBank/DDBJ whole genome shotgun (WGS) entry which is preliminary data.</text>
</comment>
<organism evidence="1 2">
    <name type="scientific">Sphingobacterium anhuiense</name>
    <dbReference type="NCBI Taxonomy" id="493780"/>
    <lineage>
        <taxon>Bacteria</taxon>
        <taxon>Pseudomonadati</taxon>
        <taxon>Bacteroidota</taxon>
        <taxon>Sphingobacteriia</taxon>
        <taxon>Sphingobacteriales</taxon>
        <taxon>Sphingobacteriaceae</taxon>
        <taxon>Sphingobacterium</taxon>
    </lineage>
</organism>
<proteinExistence type="predicted"/>
<reference evidence="2" key="1">
    <citation type="journal article" date="2019" name="Int. J. Syst. Evol. Microbiol.">
        <title>The Global Catalogue of Microorganisms (GCM) 10K type strain sequencing project: providing services to taxonomists for standard genome sequencing and annotation.</title>
        <authorList>
            <consortium name="The Broad Institute Genomics Platform"/>
            <consortium name="The Broad Institute Genome Sequencing Center for Infectious Disease"/>
            <person name="Wu L."/>
            <person name="Ma J."/>
        </authorList>
    </citation>
    <scope>NUCLEOTIDE SEQUENCE [LARGE SCALE GENOMIC DNA]</scope>
    <source>
        <strain evidence="2">KCTC 22209</strain>
    </source>
</reference>
<evidence type="ECO:0000313" key="1">
    <source>
        <dbReference type="EMBL" id="MFD2904868.1"/>
    </source>
</evidence>
<dbReference type="EMBL" id="JBHUPE010000005">
    <property type="protein sequence ID" value="MFD2904868.1"/>
    <property type="molecule type" value="Genomic_DNA"/>
</dbReference>
<dbReference type="PROSITE" id="PS51257">
    <property type="entry name" value="PROKAR_LIPOPROTEIN"/>
    <property type="match status" value="1"/>
</dbReference>
<name>A0ABW5YWX0_9SPHI</name>
<evidence type="ECO:0008006" key="3">
    <source>
        <dbReference type="Google" id="ProtNLM"/>
    </source>
</evidence>
<dbReference type="RefSeq" id="WP_380921199.1">
    <property type="nucleotide sequence ID" value="NZ_JBHUPE010000005.1"/>
</dbReference>
<accession>A0ABW5YWX0</accession>
<gene>
    <name evidence="1" type="ORF">ACFS6I_13090</name>
</gene>
<sequence>MKIYYIKYSILFLFVVLLFACKRDDLHPKNVPLAKVMVFNGIVEGGNIKVSVSPQDKSWSSIPDAQFSFNRLTMIPFLTPSGVNIVKAVQLADTTKIFYRNHVTFQNNNFYTLYLTGTATKVDTLFRKEVNLPIYVPLDVRKKLTAQDSMINIRFINLSYNGPKININIKNKNTNEVSDLDYQKFSNFKVVSAIADEIVFEIRNAADQSLLLTYSLNARYFRFKTVDFAIVGSYGNPNVPYFDQYSVAINSLF</sequence>